<dbReference type="GO" id="GO:0000703">
    <property type="term" value="F:oxidized pyrimidine nucleobase lesion DNA N-glycosylase activity"/>
    <property type="evidence" value="ECO:0007669"/>
    <property type="project" value="TreeGrafter"/>
</dbReference>
<evidence type="ECO:0000256" key="2">
    <source>
        <dbReference type="ARBA" id="ARBA00009409"/>
    </source>
</evidence>
<organism evidence="17 18">
    <name type="scientific">Shackletoniella antarctica</name>
    <dbReference type="NCBI Taxonomy" id="268115"/>
    <lineage>
        <taxon>Bacteria</taxon>
        <taxon>Bacillati</taxon>
        <taxon>Cyanobacteriota</taxon>
        <taxon>Cyanophyceae</taxon>
        <taxon>Oculatellales</taxon>
        <taxon>Oculatellaceae</taxon>
        <taxon>Shackletoniella</taxon>
    </lineage>
</organism>
<feature type="domain" description="Formamidopyrimidine-DNA glycosylase catalytic" evidence="16">
    <location>
        <begin position="2"/>
        <end position="93"/>
    </location>
</feature>
<dbReference type="AlphaFoldDB" id="A0A2W4VU66"/>
<evidence type="ECO:0000256" key="5">
    <source>
        <dbReference type="ARBA" id="ARBA00022763"/>
    </source>
</evidence>
<comment type="caution">
    <text evidence="17">The sequence shown here is derived from an EMBL/GenBank/DDBJ whole genome shotgun (WGS) entry which is preliminary data.</text>
</comment>
<dbReference type="SMART" id="SM01232">
    <property type="entry name" value="H2TH"/>
    <property type="match status" value="1"/>
</dbReference>
<dbReference type="GO" id="GO:0140078">
    <property type="term" value="F:class I DNA-(apurinic or apyrimidinic site) endonuclease activity"/>
    <property type="evidence" value="ECO:0007669"/>
    <property type="project" value="UniProtKB-EC"/>
</dbReference>
<dbReference type="InterPro" id="IPR012319">
    <property type="entry name" value="FPG_cat"/>
</dbReference>
<evidence type="ECO:0000256" key="12">
    <source>
        <dbReference type="ARBA" id="ARBA00023268"/>
    </source>
</evidence>
<keyword evidence="8" id="KW-0862">Zinc</keyword>
<accession>A0A2W4VU66</accession>
<evidence type="ECO:0000256" key="7">
    <source>
        <dbReference type="ARBA" id="ARBA00022801"/>
    </source>
</evidence>
<evidence type="ECO:0000256" key="6">
    <source>
        <dbReference type="ARBA" id="ARBA00022771"/>
    </source>
</evidence>
<evidence type="ECO:0000256" key="11">
    <source>
        <dbReference type="ARBA" id="ARBA00023239"/>
    </source>
</evidence>
<evidence type="ECO:0000256" key="1">
    <source>
        <dbReference type="ARBA" id="ARBA00001947"/>
    </source>
</evidence>
<dbReference type="InterPro" id="IPR010979">
    <property type="entry name" value="Ribosomal_uS13-like_H2TH"/>
</dbReference>
<comment type="cofactor">
    <cofactor evidence="1">
        <name>Zn(2+)</name>
        <dbReference type="ChEBI" id="CHEBI:29105"/>
    </cofactor>
</comment>
<dbReference type="PANTHER" id="PTHR42697">
    <property type="entry name" value="ENDONUCLEASE 8"/>
    <property type="match status" value="1"/>
</dbReference>
<evidence type="ECO:0000259" key="16">
    <source>
        <dbReference type="PROSITE" id="PS51068"/>
    </source>
</evidence>
<keyword evidence="6 14" id="KW-0863">Zinc-finger</keyword>
<keyword evidence="11" id="KW-0456">Lyase</keyword>
<gene>
    <name evidence="17" type="ORF">DCF17_17995</name>
</gene>
<evidence type="ECO:0000256" key="9">
    <source>
        <dbReference type="ARBA" id="ARBA00023125"/>
    </source>
</evidence>
<keyword evidence="12" id="KW-0511">Multifunctional enzyme</keyword>
<keyword evidence="17" id="KW-0255">Endonuclease</keyword>
<keyword evidence="17" id="KW-0540">Nuclease</keyword>
<dbReference type="Gene3D" id="3.20.190.10">
    <property type="entry name" value="MutM-like, N-terminal"/>
    <property type="match status" value="1"/>
</dbReference>
<evidence type="ECO:0000313" key="17">
    <source>
        <dbReference type="EMBL" id="PZO35906.1"/>
    </source>
</evidence>
<dbReference type="SMART" id="SM00898">
    <property type="entry name" value="Fapy_DNA_glyco"/>
    <property type="match status" value="1"/>
</dbReference>
<dbReference type="InterPro" id="IPR015886">
    <property type="entry name" value="H2TH_FPG"/>
</dbReference>
<evidence type="ECO:0000256" key="8">
    <source>
        <dbReference type="ARBA" id="ARBA00022833"/>
    </source>
</evidence>
<dbReference type="PROSITE" id="PS51068">
    <property type="entry name" value="FPG_CAT"/>
    <property type="match status" value="1"/>
</dbReference>
<dbReference type="GO" id="GO:0003684">
    <property type="term" value="F:damaged DNA binding"/>
    <property type="evidence" value="ECO:0007669"/>
    <property type="project" value="InterPro"/>
</dbReference>
<protein>
    <recommendedName>
        <fullName evidence="3">DNA-(apurinic or apyrimidinic site) lyase</fullName>
        <ecNumber evidence="3">4.2.99.18</ecNumber>
    </recommendedName>
</protein>
<reference evidence="17 18" key="2">
    <citation type="submission" date="2018-06" db="EMBL/GenBank/DDBJ databases">
        <title>Metagenomic assembly of (sub)arctic Cyanobacteria and their associated microbiome from non-axenic cultures.</title>
        <authorList>
            <person name="Baurain D."/>
        </authorList>
    </citation>
    <scope>NUCLEOTIDE SEQUENCE [LARGE SCALE GENOMIC DNA]</scope>
    <source>
        <strain evidence="17">ULC041bin1</strain>
    </source>
</reference>
<dbReference type="GO" id="GO:0008270">
    <property type="term" value="F:zinc ion binding"/>
    <property type="evidence" value="ECO:0007669"/>
    <property type="project" value="UniProtKB-KW"/>
</dbReference>
<evidence type="ECO:0000256" key="3">
    <source>
        <dbReference type="ARBA" id="ARBA00012720"/>
    </source>
</evidence>
<proteinExistence type="inferred from homology"/>
<dbReference type="SUPFAM" id="SSF46946">
    <property type="entry name" value="S13-like H2TH domain"/>
    <property type="match status" value="1"/>
</dbReference>
<keyword evidence="4" id="KW-0479">Metal-binding</keyword>
<keyword evidence="9" id="KW-0238">DNA-binding</keyword>
<dbReference type="EC" id="4.2.99.18" evidence="3"/>
<dbReference type="NCBIfam" id="NF007763">
    <property type="entry name" value="PRK10445.1"/>
    <property type="match status" value="1"/>
</dbReference>
<evidence type="ECO:0000256" key="4">
    <source>
        <dbReference type="ARBA" id="ARBA00022723"/>
    </source>
</evidence>
<dbReference type="Proteomes" id="UP000249081">
    <property type="component" value="Unassembled WGS sequence"/>
</dbReference>
<dbReference type="Gene3D" id="1.10.8.50">
    <property type="match status" value="1"/>
</dbReference>
<keyword evidence="5" id="KW-0227">DNA damage</keyword>
<reference evidence="18" key="1">
    <citation type="submission" date="2018-04" db="EMBL/GenBank/DDBJ databases">
        <authorList>
            <person name="Cornet L."/>
        </authorList>
    </citation>
    <scope>NUCLEOTIDE SEQUENCE [LARGE SCALE GENOMIC DNA]</scope>
</reference>
<dbReference type="SUPFAM" id="SSF81624">
    <property type="entry name" value="N-terminal domain of MutM-like DNA repair proteins"/>
    <property type="match status" value="1"/>
</dbReference>
<dbReference type="SUPFAM" id="SSF57716">
    <property type="entry name" value="Glucocorticoid receptor-like (DNA-binding domain)"/>
    <property type="match status" value="1"/>
</dbReference>
<dbReference type="PROSITE" id="PS51066">
    <property type="entry name" value="ZF_FPG_2"/>
    <property type="match status" value="1"/>
</dbReference>
<keyword evidence="13" id="KW-0326">Glycosidase</keyword>
<dbReference type="PANTHER" id="PTHR42697:SF1">
    <property type="entry name" value="ENDONUCLEASE 8"/>
    <property type="match status" value="1"/>
</dbReference>
<dbReference type="InterPro" id="IPR035937">
    <property type="entry name" value="FPG_N"/>
</dbReference>
<dbReference type="Pfam" id="PF01149">
    <property type="entry name" value="Fapy_DNA_glyco"/>
    <property type="match status" value="1"/>
</dbReference>
<feature type="domain" description="FPG-type" evidence="15">
    <location>
        <begin position="238"/>
        <end position="272"/>
    </location>
</feature>
<keyword evidence="10" id="KW-0234">DNA repair</keyword>
<dbReference type="InterPro" id="IPR000214">
    <property type="entry name" value="Znf_DNA_glyclase/AP_lyase"/>
</dbReference>
<evidence type="ECO:0000256" key="13">
    <source>
        <dbReference type="ARBA" id="ARBA00023295"/>
    </source>
</evidence>
<dbReference type="EMBL" id="QBMN01000155">
    <property type="protein sequence ID" value="PZO35906.1"/>
    <property type="molecule type" value="Genomic_DNA"/>
</dbReference>
<dbReference type="Pfam" id="PF06831">
    <property type="entry name" value="H2TH"/>
    <property type="match status" value="1"/>
</dbReference>
<sequence length="274" mass="30408">MPEGPEIRRAADKIHRAIAGNIAADVFFAFDHLKPYEDELVGRTVTAVTPYGKAMVTSFDNGLGVYSHNQLYGKWVTCQPHAAPDTRRQLRFAVHTPSLWALLYSASDIEVLTAEAVLAHPYIAKLGPDTLDPTITPDQVAERTLSKPFHRRQFATLLLDQAFLGGIGNYLRTEILYVAGIHPSQRPVDCTPEQIDTFAAAALALPQQSYRHSGITNDLALAAHLKATGYRRREYRHWAFSRQGQPCHRCGNTIAKIMIGGRRCYICPGCQPLS</sequence>
<evidence type="ECO:0000259" key="15">
    <source>
        <dbReference type="PROSITE" id="PS51066"/>
    </source>
</evidence>
<dbReference type="InterPro" id="IPR010663">
    <property type="entry name" value="Znf_FPG/IleRS"/>
</dbReference>
<evidence type="ECO:0000256" key="14">
    <source>
        <dbReference type="PROSITE-ProRule" id="PRU00391"/>
    </source>
</evidence>
<dbReference type="GO" id="GO:0006284">
    <property type="term" value="P:base-excision repair"/>
    <property type="evidence" value="ECO:0007669"/>
    <property type="project" value="InterPro"/>
</dbReference>
<evidence type="ECO:0000256" key="10">
    <source>
        <dbReference type="ARBA" id="ARBA00023204"/>
    </source>
</evidence>
<comment type="similarity">
    <text evidence="2">Belongs to the FPG family.</text>
</comment>
<keyword evidence="7" id="KW-0378">Hydrolase</keyword>
<evidence type="ECO:0000313" key="18">
    <source>
        <dbReference type="Proteomes" id="UP000249081"/>
    </source>
</evidence>
<dbReference type="Pfam" id="PF06827">
    <property type="entry name" value="zf-FPG_IleRS"/>
    <property type="match status" value="1"/>
</dbReference>
<name>A0A2W4VU66_9CYAN</name>